<reference evidence="1" key="1">
    <citation type="submission" date="2017-07" db="EMBL/GenBank/DDBJ databases">
        <title>Taro Niue Genome Assembly and Annotation.</title>
        <authorList>
            <person name="Atibalentja N."/>
            <person name="Keating K."/>
            <person name="Fields C.J."/>
        </authorList>
    </citation>
    <scope>NUCLEOTIDE SEQUENCE</scope>
    <source>
        <strain evidence="1">Niue_2</strain>
        <tissue evidence="1">Leaf</tissue>
    </source>
</reference>
<name>A0A843VM31_COLES</name>
<accession>A0A843VM31</accession>
<dbReference type="Proteomes" id="UP000652761">
    <property type="component" value="Unassembled WGS sequence"/>
</dbReference>
<protein>
    <submittedName>
        <fullName evidence="1">Uncharacterized protein</fullName>
    </submittedName>
</protein>
<gene>
    <name evidence="1" type="ORF">Taro_028094</name>
</gene>
<keyword evidence="2" id="KW-1185">Reference proteome</keyword>
<feature type="non-terminal residue" evidence="1">
    <location>
        <position position="431"/>
    </location>
</feature>
<dbReference type="AlphaFoldDB" id="A0A843VM31"/>
<comment type="caution">
    <text evidence="1">The sequence shown here is derived from an EMBL/GenBank/DDBJ whole genome shotgun (WGS) entry which is preliminary data.</text>
</comment>
<proteinExistence type="predicted"/>
<evidence type="ECO:0000313" key="2">
    <source>
        <dbReference type="Proteomes" id="UP000652761"/>
    </source>
</evidence>
<sequence>FVAGVACSVFLACGFLRVAFGSLVLVVPMELSTSACMLCVIVVRPVSHRMSEWQAWQTVMSSCRSALGGRDLGGRCVMVGNATPRPVAGEVSLSSSSSGGAWWRDRRLVWSGSGVVGARRRRSCIVKATLGFGSSKSVGMLVPFLVVVWGTLGCSILAGCLPADVPTALRVATSEEVSPRSDATLSQRRAGLPYGPSAVLFLLVVATPFTFTQCSALEGLSARQVVTIYWDPLRSLVGRQESTAGKLDGVSHAVSKNGRYCLWALDLVEVCGGCTCGETMFLTWLLGVSYGDTWLFLPYLMEVRDVGACVMRLWSHVVAPVFRELLCLGGCVPRVASTLCLTPLSSFTSAVVGVPASLAGLWIRGWRRNLRESLAGVQEVGWLAFSRGPSVSYRSVLLLLLGGRAVGEVAEPLAVALVRVALKTVLSKMVV</sequence>
<evidence type="ECO:0000313" key="1">
    <source>
        <dbReference type="EMBL" id="MQL95427.1"/>
    </source>
</evidence>
<organism evidence="1 2">
    <name type="scientific">Colocasia esculenta</name>
    <name type="common">Wild taro</name>
    <name type="synonym">Arum esculentum</name>
    <dbReference type="NCBI Taxonomy" id="4460"/>
    <lineage>
        <taxon>Eukaryota</taxon>
        <taxon>Viridiplantae</taxon>
        <taxon>Streptophyta</taxon>
        <taxon>Embryophyta</taxon>
        <taxon>Tracheophyta</taxon>
        <taxon>Spermatophyta</taxon>
        <taxon>Magnoliopsida</taxon>
        <taxon>Liliopsida</taxon>
        <taxon>Araceae</taxon>
        <taxon>Aroideae</taxon>
        <taxon>Colocasieae</taxon>
        <taxon>Colocasia</taxon>
    </lineage>
</organism>
<dbReference type="EMBL" id="NMUH01001792">
    <property type="protein sequence ID" value="MQL95427.1"/>
    <property type="molecule type" value="Genomic_DNA"/>
</dbReference>